<keyword evidence="6" id="KW-0966">Cell projection</keyword>
<keyword evidence="3" id="KW-0964">Secreted</keyword>
<evidence type="ECO:0000313" key="6">
    <source>
        <dbReference type="EMBL" id="GGI06663.1"/>
    </source>
</evidence>
<dbReference type="OrthoDB" id="9758307at2"/>
<comment type="similarity">
    <text evidence="1 3">Belongs to the bacterial flagellin family.</text>
</comment>
<dbReference type="AlphaFoldDB" id="A0A8J3EUU1"/>
<feature type="domain" description="Flagellin N-terminal" evidence="4">
    <location>
        <begin position="12"/>
        <end position="128"/>
    </location>
</feature>
<dbReference type="GO" id="GO:0009288">
    <property type="term" value="C:bacterial-type flagellum"/>
    <property type="evidence" value="ECO:0007669"/>
    <property type="project" value="UniProtKB-SubCell"/>
</dbReference>
<comment type="caution">
    <text evidence="6">The sequence shown here is derived from an EMBL/GenBank/DDBJ whole genome shotgun (WGS) entry which is preliminary data.</text>
</comment>
<dbReference type="Gene3D" id="1.20.1330.10">
    <property type="entry name" value="f41 fragment of flagellin, N-terminal domain"/>
    <property type="match status" value="1"/>
</dbReference>
<dbReference type="RefSeq" id="WP_130649033.1">
    <property type="nucleotide sequence ID" value="NZ_BMHA01000007.1"/>
</dbReference>
<reference evidence="6" key="2">
    <citation type="submission" date="2020-09" db="EMBL/GenBank/DDBJ databases">
        <authorList>
            <person name="Sun Q."/>
            <person name="Zhou Y."/>
        </authorList>
    </citation>
    <scope>NUCLEOTIDE SEQUENCE</scope>
    <source>
        <strain evidence="6">CGMCC 1.14988</strain>
    </source>
</reference>
<keyword evidence="6" id="KW-0282">Flagellum</keyword>
<dbReference type="PANTHER" id="PTHR42792:SF1">
    <property type="entry name" value="FLAGELLAR HOOK-ASSOCIATED PROTEIN 3"/>
    <property type="match status" value="1"/>
</dbReference>
<dbReference type="PRINTS" id="PR00207">
    <property type="entry name" value="FLAGELLIN"/>
</dbReference>
<dbReference type="Pfam" id="PF00700">
    <property type="entry name" value="Flagellin_C"/>
    <property type="match status" value="1"/>
</dbReference>
<dbReference type="PANTHER" id="PTHR42792">
    <property type="entry name" value="FLAGELLIN"/>
    <property type="match status" value="1"/>
</dbReference>
<reference evidence="6" key="1">
    <citation type="journal article" date="2014" name="Int. J. Syst. Evol. Microbiol.">
        <title>Complete genome sequence of Corynebacterium casei LMG S-19264T (=DSM 44701T), isolated from a smear-ripened cheese.</title>
        <authorList>
            <consortium name="US DOE Joint Genome Institute (JGI-PGF)"/>
            <person name="Walter F."/>
            <person name="Albersmeier A."/>
            <person name="Kalinowski J."/>
            <person name="Ruckert C."/>
        </authorList>
    </citation>
    <scope>NUCLEOTIDE SEQUENCE</scope>
    <source>
        <strain evidence="6">CGMCC 1.14988</strain>
    </source>
</reference>
<proteinExistence type="inferred from homology"/>
<comment type="subcellular location">
    <subcellularLocation>
        <location evidence="3">Secreted</location>
    </subcellularLocation>
    <subcellularLocation>
        <location evidence="3">Bacterial flagellum</location>
    </subcellularLocation>
</comment>
<keyword evidence="2 3" id="KW-0975">Bacterial flagellum</keyword>
<dbReference type="SUPFAM" id="SSF64518">
    <property type="entry name" value="Phase 1 flagellin"/>
    <property type="match status" value="1"/>
</dbReference>
<dbReference type="Proteomes" id="UP000650511">
    <property type="component" value="Unassembled WGS sequence"/>
</dbReference>
<name>A0A8J3EUU1_9ACTN</name>
<evidence type="ECO:0000259" key="4">
    <source>
        <dbReference type="Pfam" id="PF00669"/>
    </source>
</evidence>
<dbReference type="InterPro" id="IPR046358">
    <property type="entry name" value="Flagellin_C"/>
</dbReference>
<evidence type="ECO:0000259" key="5">
    <source>
        <dbReference type="Pfam" id="PF00700"/>
    </source>
</evidence>
<dbReference type="GO" id="GO:0005576">
    <property type="term" value="C:extracellular region"/>
    <property type="evidence" value="ECO:0007669"/>
    <property type="project" value="UniProtKB-SubCell"/>
</dbReference>
<protein>
    <recommendedName>
        <fullName evidence="3">Flagellin</fullName>
    </recommendedName>
</protein>
<dbReference type="Pfam" id="PF00669">
    <property type="entry name" value="Flagellin_N"/>
    <property type="match status" value="1"/>
</dbReference>
<keyword evidence="6" id="KW-0969">Cilium</keyword>
<organism evidence="6 7">
    <name type="scientific">Egicoccus halophilus</name>
    <dbReference type="NCBI Taxonomy" id="1670830"/>
    <lineage>
        <taxon>Bacteria</taxon>
        <taxon>Bacillati</taxon>
        <taxon>Actinomycetota</taxon>
        <taxon>Nitriliruptoria</taxon>
        <taxon>Egicoccales</taxon>
        <taxon>Egicoccaceae</taxon>
        <taxon>Egicoccus</taxon>
    </lineage>
</organism>
<dbReference type="InterPro" id="IPR001492">
    <property type="entry name" value="Flagellin"/>
</dbReference>
<sequence length="311" mass="33935">MRITSEAMVLRSVDRLQSRLALYERSQTELATGRRILQPSDDPAGTRRALSLQSSLQGREQELANISDARGWLDTADTHLQTVTTRLARVRDLATQGASDQDDNVRRALAAEIRQITEELAGMASTTHLDRPLFGGFGTGEQVRRVDGAWQFPDARQAGEPDQITRRVSDSEQVRINVTAAEWLGTEVVGTDDQGAPVQGPQLLNFLERLATELETGDDPAVVGESLALIQTATVKVTDTLAQIGAATNRVESARARALDLQLTLRSELSQVENIDMAQGIMELQVQQVAYEATLQALAKALPPSLVAFLR</sequence>
<evidence type="ECO:0000256" key="2">
    <source>
        <dbReference type="ARBA" id="ARBA00023143"/>
    </source>
</evidence>
<dbReference type="InterPro" id="IPR001029">
    <property type="entry name" value="Flagellin_N"/>
</dbReference>
<evidence type="ECO:0000256" key="1">
    <source>
        <dbReference type="ARBA" id="ARBA00005709"/>
    </source>
</evidence>
<evidence type="ECO:0000256" key="3">
    <source>
        <dbReference type="RuleBase" id="RU362073"/>
    </source>
</evidence>
<feature type="domain" description="Flagellin C-terminal" evidence="5">
    <location>
        <begin position="228"/>
        <end position="301"/>
    </location>
</feature>
<keyword evidence="7" id="KW-1185">Reference proteome</keyword>
<accession>A0A8J3EUU1</accession>
<gene>
    <name evidence="6" type="primary">flgL</name>
    <name evidence="6" type="ORF">GCM10011354_20220</name>
</gene>
<evidence type="ECO:0000313" key="7">
    <source>
        <dbReference type="Proteomes" id="UP000650511"/>
    </source>
</evidence>
<comment type="function">
    <text evidence="3">Flagellin is the subunit protein which polymerizes to form the filaments of bacterial flagella.</text>
</comment>
<dbReference type="EMBL" id="BMHA01000007">
    <property type="protein sequence ID" value="GGI06663.1"/>
    <property type="molecule type" value="Genomic_DNA"/>
</dbReference>
<dbReference type="GO" id="GO:0005198">
    <property type="term" value="F:structural molecule activity"/>
    <property type="evidence" value="ECO:0007669"/>
    <property type="project" value="UniProtKB-UniRule"/>
</dbReference>